<evidence type="ECO:0000259" key="2">
    <source>
        <dbReference type="Pfam" id="PF00465"/>
    </source>
</evidence>
<evidence type="ECO:0000313" key="4">
    <source>
        <dbReference type="EMBL" id="SUY48043.1"/>
    </source>
</evidence>
<dbReference type="PROSITE" id="PS00913">
    <property type="entry name" value="ADH_IRON_1"/>
    <property type="match status" value="1"/>
</dbReference>
<dbReference type="PANTHER" id="PTHR11496:SF83">
    <property type="entry name" value="HYDROXYACID-OXOACID TRANSHYDROGENASE, MITOCHONDRIAL"/>
    <property type="match status" value="1"/>
</dbReference>
<feature type="domain" description="Alcohol dehydrogenase iron-type/glycerol dehydrogenase GldA" evidence="2">
    <location>
        <begin position="9"/>
        <end position="166"/>
    </location>
</feature>
<evidence type="ECO:0000313" key="5">
    <source>
        <dbReference type="Proteomes" id="UP000254664"/>
    </source>
</evidence>
<dbReference type="InterPro" id="IPR018211">
    <property type="entry name" value="ADH_Fe_CS"/>
</dbReference>
<dbReference type="PANTHER" id="PTHR11496">
    <property type="entry name" value="ALCOHOL DEHYDROGENASE"/>
    <property type="match status" value="1"/>
</dbReference>
<gene>
    <name evidence="4" type="primary">adhE_7</name>
    <name evidence="4" type="ORF">NCTC9836_02417</name>
</gene>
<dbReference type="Proteomes" id="UP000254664">
    <property type="component" value="Unassembled WGS sequence"/>
</dbReference>
<dbReference type="InterPro" id="IPR056798">
    <property type="entry name" value="ADH_Fe_C"/>
</dbReference>
<dbReference type="Gene3D" id="3.40.50.1970">
    <property type="match status" value="1"/>
</dbReference>
<dbReference type="InterPro" id="IPR001670">
    <property type="entry name" value="ADH_Fe/GldA"/>
</dbReference>
<dbReference type="FunFam" id="3.40.50.1970:FF:000003">
    <property type="entry name" value="Alcohol dehydrogenase, iron-containing"/>
    <property type="match status" value="1"/>
</dbReference>
<dbReference type="CDD" id="cd08180">
    <property type="entry name" value="PDD"/>
    <property type="match status" value="1"/>
</dbReference>
<dbReference type="Gene3D" id="1.20.1090.10">
    <property type="entry name" value="Dehydroquinate synthase-like - alpha domain"/>
    <property type="match status" value="1"/>
</dbReference>
<dbReference type="FunFam" id="1.20.1090.10:FF:000001">
    <property type="entry name" value="Aldehyde-alcohol dehydrogenase"/>
    <property type="match status" value="1"/>
</dbReference>
<organism evidence="4 5">
    <name type="scientific">Clostridium putrefaciens</name>
    <dbReference type="NCBI Taxonomy" id="99675"/>
    <lineage>
        <taxon>Bacteria</taxon>
        <taxon>Bacillati</taxon>
        <taxon>Bacillota</taxon>
        <taxon>Clostridia</taxon>
        <taxon>Eubacteriales</taxon>
        <taxon>Clostridiaceae</taxon>
        <taxon>Clostridium</taxon>
    </lineage>
</organism>
<dbReference type="AlphaFoldDB" id="A0A381JAL1"/>
<sequence>MGNFKVGPNVYFGVGKLEELSKLQCKRAFIVTDPFMVTSGMVTKVTENLEAANIEYEIFSDIVPDPPLETISKGIKAMDAFKPEVLIALGGGSAIDAAKAISHFRDLINKGLKNVSEDKKVMLIAIPTTSGTGSEVTSFSVVTDKKYNVKYPLVEESMVPEMAILDATLVKSVPNFITADTGMDVLTHAIEAYVSTEHSDFSDALAEKAIKLVFEYLEKAYKNGNDLEAREKMHNASCIAGMAFTNASLGINHSMAHILGGRFHIPHGKANAILLPYVVEFNADLSSDNRFDNKIQYSDTAIRYAKIAKFLNITSSNNVREGVKSLVRAINSLKKTLNIPSSVKEVNVSKKDFDDNLKELSEIALKDSCTITSPRKPTIEEFNALFNVVYEGK</sequence>
<dbReference type="Pfam" id="PF00465">
    <property type="entry name" value="Fe-ADH"/>
    <property type="match status" value="1"/>
</dbReference>
<name>A0A381JAL1_9CLOT</name>
<dbReference type="RefSeq" id="WP_115641911.1">
    <property type="nucleotide sequence ID" value="NZ_UFWZ01000001.1"/>
</dbReference>
<dbReference type="Pfam" id="PF25137">
    <property type="entry name" value="ADH_Fe_C"/>
    <property type="match status" value="1"/>
</dbReference>
<reference evidence="4 5" key="1">
    <citation type="submission" date="2018-06" db="EMBL/GenBank/DDBJ databases">
        <authorList>
            <consortium name="Pathogen Informatics"/>
            <person name="Doyle S."/>
        </authorList>
    </citation>
    <scope>NUCLEOTIDE SEQUENCE [LARGE SCALE GENOMIC DNA]</scope>
    <source>
        <strain evidence="4 5">NCTC9836</strain>
    </source>
</reference>
<dbReference type="InterPro" id="IPR039697">
    <property type="entry name" value="Alcohol_dehydrogenase_Fe"/>
</dbReference>
<dbReference type="OrthoDB" id="9804734at2"/>
<keyword evidence="1" id="KW-0560">Oxidoreductase</keyword>
<protein>
    <submittedName>
        <fullName evidence="4">Alcetaldehyde dehydrogenase or NADPH-dependent butanol dehydrogenase</fullName>
    </submittedName>
</protein>
<dbReference type="GO" id="GO:0004022">
    <property type="term" value="F:alcohol dehydrogenase (NAD+) activity"/>
    <property type="evidence" value="ECO:0007669"/>
    <property type="project" value="UniProtKB-ARBA"/>
</dbReference>
<evidence type="ECO:0000256" key="1">
    <source>
        <dbReference type="ARBA" id="ARBA00023002"/>
    </source>
</evidence>
<dbReference type="SUPFAM" id="SSF56796">
    <property type="entry name" value="Dehydroquinate synthase-like"/>
    <property type="match status" value="1"/>
</dbReference>
<feature type="domain" description="Fe-containing alcohol dehydrogenase-like C-terminal" evidence="3">
    <location>
        <begin position="178"/>
        <end position="387"/>
    </location>
</feature>
<accession>A0A381JAL1</accession>
<dbReference type="EMBL" id="UFWZ01000001">
    <property type="protein sequence ID" value="SUY48043.1"/>
    <property type="molecule type" value="Genomic_DNA"/>
</dbReference>
<keyword evidence="5" id="KW-1185">Reference proteome</keyword>
<proteinExistence type="predicted"/>
<evidence type="ECO:0000259" key="3">
    <source>
        <dbReference type="Pfam" id="PF25137"/>
    </source>
</evidence>
<dbReference type="GO" id="GO:0046872">
    <property type="term" value="F:metal ion binding"/>
    <property type="evidence" value="ECO:0007669"/>
    <property type="project" value="InterPro"/>
</dbReference>